<dbReference type="InterPro" id="IPR012147">
    <property type="entry name" value="P_Ac_Bu_trans"/>
</dbReference>
<evidence type="ECO:0000313" key="6">
    <source>
        <dbReference type="Proteomes" id="UP000823486"/>
    </source>
</evidence>
<dbReference type="EMBL" id="JAFBFI010000011">
    <property type="protein sequence ID" value="MBM7693237.1"/>
    <property type="molecule type" value="Genomic_DNA"/>
</dbReference>
<dbReference type="Pfam" id="PF01515">
    <property type="entry name" value="PTA_PTB"/>
    <property type="match status" value="1"/>
</dbReference>
<reference evidence="5 6" key="1">
    <citation type="submission" date="2021-01" db="EMBL/GenBank/DDBJ databases">
        <title>Genomic Encyclopedia of Type Strains, Phase IV (KMG-IV): sequencing the most valuable type-strain genomes for metagenomic binning, comparative biology and taxonomic classification.</title>
        <authorList>
            <person name="Goeker M."/>
        </authorList>
    </citation>
    <scope>NUCLEOTIDE SEQUENCE [LARGE SCALE GENOMIC DNA]</scope>
    <source>
        <strain evidence="5 6">DSM 105482</strain>
    </source>
</reference>
<dbReference type="RefSeq" id="WP_204543943.1">
    <property type="nucleotide sequence ID" value="NZ_JAFBFI010000011.1"/>
</dbReference>
<dbReference type="PANTHER" id="PTHR43356">
    <property type="entry name" value="PHOSPHATE ACETYLTRANSFERASE"/>
    <property type="match status" value="1"/>
</dbReference>
<organism evidence="5 6">
    <name type="scientific">Peribacillus deserti</name>
    <dbReference type="NCBI Taxonomy" id="673318"/>
    <lineage>
        <taxon>Bacteria</taxon>
        <taxon>Bacillati</taxon>
        <taxon>Bacillota</taxon>
        <taxon>Bacilli</taxon>
        <taxon>Bacillales</taxon>
        <taxon>Bacillaceae</taxon>
        <taxon>Peribacillus</taxon>
    </lineage>
</organism>
<dbReference type="PANTHER" id="PTHR43356:SF2">
    <property type="entry name" value="PHOSPHATE ACETYLTRANSFERASE"/>
    <property type="match status" value="1"/>
</dbReference>
<gene>
    <name evidence="5" type="ORF">JOC77_002677</name>
</gene>
<evidence type="ECO:0000259" key="4">
    <source>
        <dbReference type="Pfam" id="PF01515"/>
    </source>
</evidence>
<dbReference type="NCBIfam" id="NF006045">
    <property type="entry name" value="PRK08190.1"/>
    <property type="match status" value="1"/>
</dbReference>
<dbReference type="EC" id="2.3.1.19" evidence="5"/>
<keyword evidence="3 5" id="KW-0012">Acyltransferase</keyword>
<name>A0ABS2QJG2_9BACI</name>
<feature type="domain" description="Phosphate acetyl/butaryl transferase" evidence="4">
    <location>
        <begin position="76"/>
        <end position="295"/>
    </location>
</feature>
<dbReference type="GO" id="GO:0050182">
    <property type="term" value="F:phosphate butyryltransferase activity"/>
    <property type="evidence" value="ECO:0007669"/>
    <property type="project" value="UniProtKB-EC"/>
</dbReference>
<dbReference type="PIRSF" id="PIRSF000428">
    <property type="entry name" value="P_Ac_trans"/>
    <property type="match status" value="1"/>
</dbReference>
<evidence type="ECO:0000313" key="5">
    <source>
        <dbReference type="EMBL" id="MBM7693237.1"/>
    </source>
</evidence>
<dbReference type="Gene3D" id="3.40.718.10">
    <property type="entry name" value="Isopropylmalate Dehydrogenase"/>
    <property type="match status" value="1"/>
</dbReference>
<protein>
    <submittedName>
        <fullName evidence="5">Phosphate butyryltransferase</fullName>
        <ecNumber evidence="5">2.3.1.19</ecNumber>
    </submittedName>
</protein>
<evidence type="ECO:0000256" key="1">
    <source>
        <dbReference type="ARBA" id="ARBA00005656"/>
    </source>
</evidence>
<comment type="caution">
    <text evidence="5">The sequence shown here is derived from an EMBL/GenBank/DDBJ whole genome shotgun (WGS) entry which is preliminary data.</text>
</comment>
<proteinExistence type="inferred from homology"/>
<keyword evidence="2 5" id="KW-0808">Transferase</keyword>
<comment type="similarity">
    <text evidence="1">Belongs to the phosphate acetyltransferase and butyryltransferase family.</text>
</comment>
<dbReference type="Proteomes" id="UP000823486">
    <property type="component" value="Unassembled WGS sequence"/>
</dbReference>
<dbReference type="NCBIfam" id="NF005837">
    <property type="entry name" value="PRK07742.1"/>
    <property type="match status" value="1"/>
</dbReference>
<accession>A0ABS2QJG2</accession>
<dbReference type="InterPro" id="IPR050500">
    <property type="entry name" value="Phos_Acetyltrans/Butyryltrans"/>
</dbReference>
<dbReference type="SUPFAM" id="SSF53659">
    <property type="entry name" value="Isocitrate/Isopropylmalate dehydrogenase-like"/>
    <property type="match status" value="1"/>
</dbReference>
<keyword evidence="6" id="KW-1185">Reference proteome</keyword>
<evidence type="ECO:0000256" key="3">
    <source>
        <dbReference type="ARBA" id="ARBA00023315"/>
    </source>
</evidence>
<sequence>MNLEVLLEKAARMSDMTVAVAAADDGEVIDAVAAAIEQRLARFHLFGNSDKIEHLLESKQKGLSEHSSIDIYHAASIEKAAELAVQSVRLNEASVLMKGNISTAVILKAVLNKEAGLRTENMLSHVAAFQIPGQTRMIFITDAAMNISPDLTAKADIIKNAVAIARSIGIEMPKVAALAAVEVVNPKMPATVDGALLAQMNRRGQIKDCIVDGPLALDIAISAAAAEHKGIQSEAAGMADILLVPNIETGNSLYKSLVYFAGAKVGAVIAGARAPIVLTSRSDSAESKLFSLALAICSVSNDKINPHT</sequence>
<evidence type="ECO:0000256" key="2">
    <source>
        <dbReference type="ARBA" id="ARBA00022679"/>
    </source>
</evidence>
<dbReference type="InterPro" id="IPR002505">
    <property type="entry name" value="PTA_PTB"/>
</dbReference>